<dbReference type="EMBL" id="CP007129">
    <property type="protein sequence ID" value="AHG92900.1"/>
    <property type="molecule type" value="Genomic_DNA"/>
</dbReference>
<organism evidence="2 3">
    <name type="scientific">Gemmatirosa kalamazoonensis</name>
    <dbReference type="NCBI Taxonomy" id="861299"/>
    <lineage>
        <taxon>Bacteria</taxon>
        <taxon>Pseudomonadati</taxon>
        <taxon>Gemmatimonadota</taxon>
        <taxon>Gemmatimonadia</taxon>
        <taxon>Gemmatimonadales</taxon>
        <taxon>Gemmatimonadaceae</taxon>
        <taxon>Gemmatirosa</taxon>
    </lineage>
</organism>
<dbReference type="KEGG" id="gba:J421_5365"/>
<dbReference type="AlphaFoldDB" id="W0RRF5"/>
<name>W0RRF5_9BACT</name>
<keyword evidence="3" id="KW-1185">Reference proteome</keyword>
<geneLocation type="plasmid" evidence="2 3">
    <name>1</name>
</geneLocation>
<reference evidence="2 3" key="1">
    <citation type="journal article" date="2014" name="Genome Announc.">
        <title>Genome Sequence and Methylome of Soil Bacterium Gemmatirosa kalamazoonensis KBS708T, a Member of the Rarely Cultivated Gemmatimonadetes Phylum.</title>
        <authorList>
            <person name="Debruyn J.M."/>
            <person name="Radosevich M."/>
            <person name="Wommack K.E."/>
            <person name="Polson S.W."/>
            <person name="Hauser L.J."/>
            <person name="Fawaz M.N."/>
            <person name="Korlach J."/>
            <person name="Tsai Y.C."/>
        </authorList>
    </citation>
    <scope>NUCLEOTIDE SEQUENCE [LARGE SCALE GENOMIC DNA]</scope>
    <source>
        <strain evidence="2 3">KBS708</strain>
        <plasmid evidence="3">Plasmid 1</plasmid>
    </source>
</reference>
<keyword evidence="2" id="KW-0614">Plasmid</keyword>
<keyword evidence="1" id="KW-1133">Transmembrane helix</keyword>
<dbReference type="RefSeq" id="WP_025414219.1">
    <property type="nucleotide sequence ID" value="NZ_CP007129.1"/>
</dbReference>
<accession>W0RRF5</accession>
<dbReference type="HOGENOM" id="CLU_2259743_0_0_0"/>
<dbReference type="InParanoid" id="W0RRF5"/>
<gene>
    <name evidence="2" type="ORF">J421_5365</name>
</gene>
<evidence type="ECO:0000313" key="2">
    <source>
        <dbReference type="EMBL" id="AHG92900.1"/>
    </source>
</evidence>
<feature type="transmembrane region" description="Helical" evidence="1">
    <location>
        <begin position="62"/>
        <end position="89"/>
    </location>
</feature>
<evidence type="ECO:0000256" key="1">
    <source>
        <dbReference type="SAM" id="Phobius"/>
    </source>
</evidence>
<protein>
    <submittedName>
        <fullName evidence="2">Uncharacterized protein</fullName>
    </submittedName>
</protein>
<sequence>MSFQPAPLWKQLAALWVVTVALDVGLLWLQLHRLGKFYWLIPYPTWRLLWPDWGALFRAAPFLGMVLILSLLALGATLALCAPAAASLVHRARPRGKQARAAV</sequence>
<keyword evidence="1" id="KW-0472">Membrane</keyword>
<keyword evidence="1" id="KW-0812">Transmembrane</keyword>
<proteinExistence type="predicted"/>
<feature type="transmembrane region" description="Helical" evidence="1">
    <location>
        <begin position="12"/>
        <end position="31"/>
    </location>
</feature>
<dbReference type="Proteomes" id="UP000019151">
    <property type="component" value="Plasmid 1"/>
</dbReference>
<evidence type="ECO:0000313" key="3">
    <source>
        <dbReference type="Proteomes" id="UP000019151"/>
    </source>
</evidence>